<dbReference type="PANTHER" id="PTHR33984">
    <property type="entry name" value="OS02G0717600 PROTEIN"/>
    <property type="match status" value="1"/>
</dbReference>
<sequence length="110" mass="12386">EKTNSIGREIVWGRQQNTTTVQIVQGIRLWFLHGVAEGFICVYSVTEGSATDRAGLGNLFEEAIAFAYLLVISRLEGKSVMPPMRAMMGFQGNWINVYTIFQDDTQFNSF</sequence>
<name>A0AAW0LMB7_QUESU</name>
<dbReference type="Proteomes" id="UP000237347">
    <property type="component" value="Unassembled WGS sequence"/>
</dbReference>
<protein>
    <submittedName>
        <fullName evidence="1">Uncharacterized protein</fullName>
    </submittedName>
</protein>
<organism evidence="1 2">
    <name type="scientific">Quercus suber</name>
    <name type="common">Cork oak</name>
    <dbReference type="NCBI Taxonomy" id="58331"/>
    <lineage>
        <taxon>Eukaryota</taxon>
        <taxon>Viridiplantae</taxon>
        <taxon>Streptophyta</taxon>
        <taxon>Embryophyta</taxon>
        <taxon>Tracheophyta</taxon>
        <taxon>Spermatophyta</taxon>
        <taxon>Magnoliopsida</taxon>
        <taxon>eudicotyledons</taxon>
        <taxon>Gunneridae</taxon>
        <taxon>Pentapetalae</taxon>
        <taxon>rosids</taxon>
        <taxon>fabids</taxon>
        <taxon>Fagales</taxon>
        <taxon>Fagaceae</taxon>
        <taxon>Quercus</taxon>
    </lineage>
</organism>
<dbReference type="EMBL" id="PKMF04000077">
    <property type="protein sequence ID" value="KAK7852310.1"/>
    <property type="molecule type" value="Genomic_DNA"/>
</dbReference>
<evidence type="ECO:0000313" key="2">
    <source>
        <dbReference type="Proteomes" id="UP000237347"/>
    </source>
</evidence>
<accession>A0AAW0LMB7</accession>
<reference evidence="1 2" key="1">
    <citation type="journal article" date="2018" name="Sci. Data">
        <title>The draft genome sequence of cork oak.</title>
        <authorList>
            <person name="Ramos A.M."/>
            <person name="Usie A."/>
            <person name="Barbosa P."/>
            <person name="Barros P.M."/>
            <person name="Capote T."/>
            <person name="Chaves I."/>
            <person name="Simoes F."/>
            <person name="Abreu I."/>
            <person name="Carrasquinho I."/>
            <person name="Faro C."/>
            <person name="Guimaraes J.B."/>
            <person name="Mendonca D."/>
            <person name="Nobrega F."/>
            <person name="Rodrigues L."/>
            <person name="Saibo N.J.M."/>
            <person name="Varela M.C."/>
            <person name="Egas C."/>
            <person name="Matos J."/>
            <person name="Miguel C.M."/>
            <person name="Oliveira M.M."/>
            <person name="Ricardo C.P."/>
            <person name="Goncalves S."/>
        </authorList>
    </citation>
    <scope>NUCLEOTIDE SEQUENCE [LARGE SCALE GENOMIC DNA]</scope>
    <source>
        <strain evidence="2">cv. HL8</strain>
    </source>
</reference>
<dbReference type="AlphaFoldDB" id="A0AAW0LMB7"/>
<feature type="non-terminal residue" evidence="1">
    <location>
        <position position="1"/>
    </location>
</feature>
<proteinExistence type="predicted"/>
<keyword evidence="2" id="KW-1185">Reference proteome</keyword>
<dbReference type="PANTHER" id="PTHR33984:SF10">
    <property type="entry name" value="S1 MOTIF DOMAIN-CONTAINING PROTEIN"/>
    <property type="match status" value="1"/>
</dbReference>
<comment type="caution">
    <text evidence="1">The sequence shown here is derived from an EMBL/GenBank/DDBJ whole genome shotgun (WGS) entry which is preliminary data.</text>
</comment>
<gene>
    <name evidence="1" type="ORF">CFP56_039325</name>
</gene>
<evidence type="ECO:0000313" key="1">
    <source>
        <dbReference type="EMBL" id="KAK7852310.1"/>
    </source>
</evidence>